<name>A0A0E3X268_METMT</name>
<gene>
    <name evidence="1" type="ORF">MCMEM_1892</name>
</gene>
<organism evidence="1 2">
    <name type="scientific">Methanococcoides methylutens MM1</name>
    <dbReference type="NCBI Taxonomy" id="1434104"/>
    <lineage>
        <taxon>Archaea</taxon>
        <taxon>Methanobacteriati</taxon>
        <taxon>Methanobacteriota</taxon>
        <taxon>Stenosarchaea group</taxon>
        <taxon>Methanomicrobia</taxon>
        <taxon>Methanosarcinales</taxon>
        <taxon>Methanosarcinaceae</taxon>
        <taxon>Methanococcoides</taxon>
    </lineage>
</organism>
<evidence type="ECO:0000313" key="2">
    <source>
        <dbReference type="Proteomes" id="UP000033048"/>
    </source>
</evidence>
<reference evidence="1 2" key="1">
    <citation type="submission" date="2014-07" db="EMBL/GenBank/DDBJ databases">
        <title>Methanogenic archaea and the global carbon cycle.</title>
        <authorList>
            <person name="Henriksen J.R."/>
            <person name="Luke J."/>
            <person name="Reinhart S."/>
            <person name="Benedict M.N."/>
            <person name="Youngblut N.D."/>
            <person name="Metcalf M.E."/>
            <person name="Whitaker R.J."/>
            <person name="Metcalf W.W."/>
        </authorList>
    </citation>
    <scope>NUCLEOTIDE SEQUENCE [LARGE SCALE GENOMIC DNA]</scope>
    <source>
        <strain evidence="1 2">MM1</strain>
    </source>
</reference>
<accession>A0A0E3X268</accession>
<dbReference type="EMBL" id="CP009518">
    <property type="protein sequence ID" value="AKB85945.1"/>
    <property type="molecule type" value="Genomic_DNA"/>
</dbReference>
<dbReference type="AlphaFoldDB" id="A0A0E3X268"/>
<protein>
    <recommendedName>
        <fullName evidence="3">DUF3795 domain-containing protein</fullName>
    </recommendedName>
</protein>
<sequence length="69" mass="8508">MKLCCFRDKGYETCADCPEWESCDIVQEWYKKCYQYGKCRQSIEFIRKEGYEEFLKRADNWKNHYGKLD</sequence>
<dbReference type="KEGG" id="mmet:MCMEM_1892"/>
<dbReference type="Proteomes" id="UP000033048">
    <property type="component" value="Chromosome"/>
</dbReference>
<evidence type="ECO:0000313" key="1">
    <source>
        <dbReference type="EMBL" id="AKB85945.1"/>
    </source>
</evidence>
<proteinExistence type="predicted"/>
<keyword evidence="2" id="KW-1185">Reference proteome</keyword>
<dbReference type="HOGENOM" id="CLU_2766114_0_0_2"/>
<evidence type="ECO:0008006" key="3">
    <source>
        <dbReference type="Google" id="ProtNLM"/>
    </source>
</evidence>